<dbReference type="Proteomes" id="UP000230551">
    <property type="component" value="Unassembled WGS sequence"/>
</dbReference>
<keyword evidence="2" id="KW-0808">Transferase</keyword>
<dbReference type="OrthoDB" id="5496738at2"/>
<evidence type="ECO:0000259" key="1">
    <source>
        <dbReference type="Pfam" id="PF01553"/>
    </source>
</evidence>
<dbReference type="EMBL" id="PDCN02000002">
    <property type="protein sequence ID" value="PIB77253.1"/>
    <property type="molecule type" value="Genomic_DNA"/>
</dbReference>
<evidence type="ECO:0000313" key="2">
    <source>
        <dbReference type="EMBL" id="PIB77253.1"/>
    </source>
</evidence>
<dbReference type="RefSeq" id="WP_090587732.1">
    <property type="nucleotide sequence ID" value="NZ_CP104302.1"/>
</dbReference>
<dbReference type="PANTHER" id="PTHR22753:SF14">
    <property type="entry name" value="MONOACYLGLYCEROL_DIACYLGLYCEROL O-ACYLTRANSFERASE"/>
    <property type="match status" value="1"/>
</dbReference>
<gene>
    <name evidence="2" type="ORF">CQY22_003150</name>
</gene>
<accession>A0A2G5PGU9</accession>
<dbReference type="Pfam" id="PF01553">
    <property type="entry name" value="Acyltransferase"/>
    <property type="match status" value="1"/>
</dbReference>
<proteinExistence type="predicted"/>
<dbReference type="SUPFAM" id="SSF69593">
    <property type="entry name" value="Glycerol-3-phosphate (1)-acyltransferase"/>
    <property type="match status" value="1"/>
</dbReference>
<sequence>MQNPDSLTQRLMRSALGVAADNLGPVLELYRPYVDGLENLPADGRFLLVGNHTQAGFPEAVLPAYYIRHHLGRQLRPLADRQFGKMGGPQADLLAAFGAVVGSPESASQLMRENRPILVFPGGGREIGKFRGEQYQLRWHNRYGFARVAIAHDYPIVTAALVGGDDLYTPLTSRDGLYGRASTWITERLTGRSDMAMPLIRGIGPTLIAQPQRMYLRFGPVVDTTKPADVTEAAWVTTVKDRVQAQLESELAALQRLRESDPYRSLNPLSWTSALMPTA</sequence>
<dbReference type="GO" id="GO:0016020">
    <property type="term" value="C:membrane"/>
    <property type="evidence" value="ECO:0007669"/>
    <property type="project" value="TreeGrafter"/>
</dbReference>
<dbReference type="PANTHER" id="PTHR22753">
    <property type="entry name" value="TRANSMEMBRANE PROTEIN 68"/>
    <property type="match status" value="1"/>
</dbReference>
<keyword evidence="2" id="KW-0012">Acyltransferase</keyword>
<protein>
    <submittedName>
        <fullName evidence="2">Glycerol acyltransferase</fullName>
    </submittedName>
</protein>
<reference evidence="2 3" key="1">
    <citation type="journal article" date="2017" name="Infect. Genet. Evol.">
        <title>The new phylogeny of the genus Mycobacterium: The old and the news.</title>
        <authorList>
            <person name="Tortoli E."/>
            <person name="Fedrizzi T."/>
            <person name="Meehan C.J."/>
            <person name="Trovato A."/>
            <person name="Grottola A."/>
            <person name="Giacobazzi E."/>
            <person name="Serpini G.F."/>
            <person name="Tagliazucchi S."/>
            <person name="Fabio A."/>
            <person name="Bettua C."/>
            <person name="Bertorelli R."/>
            <person name="Frascaro F."/>
            <person name="De Sanctis V."/>
            <person name="Pecorari M."/>
            <person name="Jousson O."/>
            <person name="Segata N."/>
            <person name="Cirillo D.M."/>
        </authorList>
    </citation>
    <scope>NUCLEOTIDE SEQUENCE [LARGE SCALE GENOMIC DNA]</scope>
    <source>
        <strain evidence="2 3">CIP1034565</strain>
    </source>
</reference>
<evidence type="ECO:0000313" key="3">
    <source>
        <dbReference type="Proteomes" id="UP000230551"/>
    </source>
</evidence>
<comment type="caution">
    <text evidence="2">The sequence shown here is derived from an EMBL/GenBank/DDBJ whole genome shotgun (WGS) entry which is preliminary data.</text>
</comment>
<dbReference type="CDD" id="cd07987">
    <property type="entry name" value="LPLAT_MGAT-like"/>
    <property type="match status" value="1"/>
</dbReference>
<dbReference type="AlphaFoldDB" id="A0A2G5PGU9"/>
<name>A0A2G5PGU9_9MYCO</name>
<organism evidence="2 3">
    <name type="scientific">Mycolicibacterium brumae</name>
    <dbReference type="NCBI Taxonomy" id="85968"/>
    <lineage>
        <taxon>Bacteria</taxon>
        <taxon>Bacillati</taxon>
        <taxon>Actinomycetota</taxon>
        <taxon>Actinomycetes</taxon>
        <taxon>Mycobacteriales</taxon>
        <taxon>Mycobacteriaceae</taxon>
        <taxon>Mycolicibacterium</taxon>
    </lineage>
</organism>
<keyword evidence="3" id="KW-1185">Reference proteome</keyword>
<feature type="domain" description="Phospholipid/glycerol acyltransferase" evidence="1">
    <location>
        <begin position="33"/>
        <end position="161"/>
    </location>
</feature>
<dbReference type="InterPro" id="IPR002123">
    <property type="entry name" value="Plipid/glycerol_acylTrfase"/>
</dbReference>
<dbReference type="GO" id="GO:0016746">
    <property type="term" value="F:acyltransferase activity"/>
    <property type="evidence" value="ECO:0007669"/>
    <property type="project" value="UniProtKB-KW"/>
</dbReference>
<dbReference type="STRING" id="85968.GCA_900073015_01324"/>